<dbReference type="GO" id="GO:0080044">
    <property type="term" value="F:quercetin 7-O-glucosyltransferase activity"/>
    <property type="evidence" value="ECO:0007669"/>
    <property type="project" value="TreeGrafter"/>
</dbReference>
<organism evidence="3">
    <name type="scientific">Oryza punctata</name>
    <name type="common">Red rice</name>
    <dbReference type="NCBI Taxonomy" id="4537"/>
    <lineage>
        <taxon>Eukaryota</taxon>
        <taxon>Viridiplantae</taxon>
        <taxon>Streptophyta</taxon>
        <taxon>Embryophyta</taxon>
        <taxon>Tracheophyta</taxon>
        <taxon>Spermatophyta</taxon>
        <taxon>Magnoliopsida</taxon>
        <taxon>Liliopsida</taxon>
        <taxon>Poales</taxon>
        <taxon>Poaceae</taxon>
        <taxon>BOP clade</taxon>
        <taxon>Oryzoideae</taxon>
        <taxon>Oryzeae</taxon>
        <taxon>Oryzinae</taxon>
        <taxon>Oryza</taxon>
    </lineage>
</organism>
<dbReference type="InterPro" id="IPR002213">
    <property type="entry name" value="UDP_glucos_trans"/>
</dbReference>
<dbReference type="Pfam" id="PF00201">
    <property type="entry name" value="UDPGT"/>
    <property type="match status" value="2"/>
</dbReference>
<dbReference type="GO" id="GO:0080043">
    <property type="term" value="F:quercetin 3-O-glucosyltransferase activity"/>
    <property type="evidence" value="ECO:0007669"/>
    <property type="project" value="TreeGrafter"/>
</dbReference>
<dbReference type="HOGENOM" id="CLU_001724_8_2_1"/>
<sequence length="915" mass="99373">MAKGHVLVLPMPCQGHVIPFMELSHRLADEGFEVTFVNTEVDHALVVAALPPGGTAELRQRRIHLAAIPDGLAGDEDRKDLNKLIDAYSRHMPGHLERLIGEIEAAGGRPRVRWLVGDVNMGWSFAVARRLGIRVVSFWPASTACLAIMLKIPKLIEDGVLNEKGWPERQETLQLAPGMPPLHTSLLSWNNAGAAEGQHIIFDLVCRNNKLNDDLAEMTICNSFHEAEPAVFKLFPNLLPIGPLVADEELRRPVGHFLPEDAGCLDWLDAQPDASVVYVAFGSMAIFDARQFQELAEGLELTGRPFLWVVRPDFTPGLSKAWLDAFRRRVGVAGSGRGMIVGWCSQQRVLAHAAVVCFVSHCGWNSTLEGVRNGVPFLCWPYFCDQFLDRSYITAVWRTGLAVAAGEEDGIVTREEVRSKVDQVVGDGEIRERARLLRDTARACVSEGGSSHRNFRKFIDLLISTLSCQALIAGHVIPLMELAHCLVEHGVEVTFVNTEVNHGRILGALDDANHGGELGGVDMVSIPDGLGHGDDRSDLGRLTESFLSAMPGELEKLVGRINASASAAGGGGKEVTWMVADVNMAWAFPVAKKLGLRVAGFCPSSAAMFVTRIRIPELVRDGVLDESGMPRWRGAFRLAPAMPPVDTAEFSWNRAGDPRGQPAIFRLILRNNAATHLAEAIACNSFEELEPGAFAVVPGRVLPVGPLVSGGKPIGGFWPEDASCAAWLDAQPASSVVYVAFGSIAALDAAQLVELAEGLALTSRPFLWVVRPGTVSDRCLDGLRRRAAPRGRVVSWCPQQRVLAHASTACFVSHCGWNSVVEGVSNGVPFLCWPYFADQFLNQSYICDVWRTGLRVAAPAPLVARQLIRSKVEELLGDQETKARALALRDAARLAVGDGGSSRRNLTQFLDLIGS</sequence>
<dbReference type="Gene3D" id="3.40.50.2000">
    <property type="entry name" value="Glycogen Phosphorylase B"/>
    <property type="match status" value="4"/>
</dbReference>
<dbReference type="Gramene" id="OPUNC03G31800.1">
    <property type="protein sequence ID" value="OPUNC03G31800.1"/>
    <property type="gene ID" value="OPUNC03G31800"/>
</dbReference>
<evidence type="ECO:0000256" key="1">
    <source>
        <dbReference type="ARBA" id="ARBA00009995"/>
    </source>
</evidence>
<comment type="similarity">
    <text evidence="1">Belongs to the UDP-glycosyltransferase family.</text>
</comment>
<reference evidence="3" key="1">
    <citation type="submission" date="2015-04" db="UniProtKB">
        <authorList>
            <consortium name="EnsemblPlants"/>
        </authorList>
    </citation>
    <scope>IDENTIFICATION</scope>
</reference>
<dbReference type="OMA" id="TEEMGRP"/>
<protein>
    <recommendedName>
        <fullName evidence="5">UDP-glycosyltransferases domain-containing protein</fullName>
    </recommendedName>
</protein>
<keyword evidence="2" id="KW-0808">Transferase</keyword>
<name>A0A0E0KJ75_ORYPU</name>
<keyword evidence="4" id="KW-1185">Reference proteome</keyword>
<dbReference type="AlphaFoldDB" id="A0A0E0KJ75"/>
<dbReference type="CDD" id="cd03784">
    <property type="entry name" value="GT1_Gtf-like"/>
    <property type="match status" value="2"/>
</dbReference>
<reference evidence="3" key="2">
    <citation type="submission" date="2018-05" db="EMBL/GenBank/DDBJ databases">
        <title>OpunRS2 (Oryza punctata Reference Sequence Version 2).</title>
        <authorList>
            <person name="Zhang J."/>
            <person name="Kudrna D."/>
            <person name="Lee S."/>
            <person name="Talag J."/>
            <person name="Welchert J."/>
            <person name="Wing R.A."/>
        </authorList>
    </citation>
    <scope>NUCLEOTIDE SEQUENCE [LARGE SCALE GENOMIC DNA]</scope>
</reference>
<dbReference type="FunFam" id="3.40.50.2000:FF:000108">
    <property type="entry name" value="UDP-glycosyltransferase 83A1"/>
    <property type="match status" value="2"/>
</dbReference>
<dbReference type="PANTHER" id="PTHR11926:SF1412">
    <property type="entry name" value="UDP-GLYCOSYLTRANSFERASE 83A1-LIKE"/>
    <property type="match status" value="1"/>
</dbReference>
<evidence type="ECO:0000313" key="3">
    <source>
        <dbReference type="EnsemblPlants" id="OPUNC03G31800.1"/>
    </source>
</evidence>
<dbReference type="PANTHER" id="PTHR11926">
    <property type="entry name" value="GLUCOSYL/GLUCURONOSYL TRANSFERASES"/>
    <property type="match status" value="1"/>
</dbReference>
<accession>A0A0E0KJ75</accession>
<evidence type="ECO:0008006" key="5">
    <source>
        <dbReference type="Google" id="ProtNLM"/>
    </source>
</evidence>
<dbReference type="FunFam" id="3.40.50.2000:FF:000061">
    <property type="entry name" value="UDP-glycosyltransferase 83A1"/>
    <property type="match status" value="1"/>
</dbReference>
<dbReference type="FunFam" id="3.40.50.2000:FF:000060">
    <property type="entry name" value="Glycosyltransferase"/>
    <property type="match status" value="1"/>
</dbReference>
<dbReference type="eggNOG" id="KOG1192">
    <property type="taxonomic scope" value="Eukaryota"/>
</dbReference>
<dbReference type="EnsemblPlants" id="OPUNC03G31800.1">
    <property type="protein sequence ID" value="OPUNC03G31800.1"/>
    <property type="gene ID" value="OPUNC03G31800"/>
</dbReference>
<dbReference type="SUPFAM" id="SSF53756">
    <property type="entry name" value="UDP-Glycosyltransferase/glycogen phosphorylase"/>
    <property type="match status" value="2"/>
</dbReference>
<dbReference type="Proteomes" id="UP000026962">
    <property type="component" value="Chromosome 3"/>
</dbReference>
<proteinExistence type="inferred from homology"/>
<evidence type="ECO:0000256" key="2">
    <source>
        <dbReference type="ARBA" id="ARBA00022679"/>
    </source>
</evidence>
<evidence type="ECO:0000313" key="4">
    <source>
        <dbReference type="Proteomes" id="UP000026962"/>
    </source>
</evidence>